<organism evidence="2 3">
    <name type="scientific">Symbiodinium microadriaticum</name>
    <name type="common">Dinoflagellate</name>
    <name type="synonym">Zooxanthella microadriatica</name>
    <dbReference type="NCBI Taxonomy" id="2951"/>
    <lineage>
        <taxon>Eukaryota</taxon>
        <taxon>Sar</taxon>
        <taxon>Alveolata</taxon>
        <taxon>Dinophyceae</taxon>
        <taxon>Suessiales</taxon>
        <taxon>Symbiodiniaceae</taxon>
        <taxon>Symbiodinium</taxon>
    </lineage>
</organism>
<accession>A0A1Q9BX04</accession>
<feature type="non-terminal residue" evidence="2">
    <location>
        <position position="79"/>
    </location>
</feature>
<gene>
    <name evidence="2" type="ORF">AK812_SmicGene45031</name>
</gene>
<dbReference type="Proteomes" id="UP000186817">
    <property type="component" value="Unassembled WGS sequence"/>
</dbReference>
<name>A0A1Q9BX04_SYMMI</name>
<dbReference type="AlphaFoldDB" id="A0A1Q9BX04"/>
<feature type="region of interest" description="Disordered" evidence="1">
    <location>
        <begin position="1"/>
        <end position="20"/>
    </location>
</feature>
<comment type="caution">
    <text evidence="2">The sequence shown here is derived from an EMBL/GenBank/DDBJ whole genome shotgun (WGS) entry which is preliminary data.</text>
</comment>
<keyword evidence="3" id="KW-1185">Reference proteome</keyword>
<reference evidence="2 3" key="1">
    <citation type="submission" date="2016-02" db="EMBL/GenBank/DDBJ databases">
        <title>Genome analysis of coral dinoflagellate symbionts highlights evolutionary adaptations to a symbiotic lifestyle.</title>
        <authorList>
            <person name="Aranda M."/>
            <person name="Li Y."/>
            <person name="Liew Y.J."/>
            <person name="Baumgarten S."/>
            <person name="Simakov O."/>
            <person name="Wilson M."/>
            <person name="Piel J."/>
            <person name="Ashoor H."/>
            <person name="Bougouffa S."/>
            <person name="Bajic V.B."/>
            <person name="Ryu T."/>
            <person name="Ravasi T."/>
            <person name="Bayer T."/>
            <person name="Micklem G."/>
            <person name="Kim H."/>
            <person name="Bhak J."/>
            <person name="Lajeunesse T.C."/>
            <person name="Voolstra C.R."/>
        </authorList>
    </citation>
    <scope>NUCLEOTIDE SEQUENCE [LARGE SCALE GENOMIC DNA]</scope>
    <source>
        <strain evidence="2 3">CCMP2467</strain>
    </source>
</reference>
<proteinExistence type="predicted"/>
<dbReference type="EMBL" id="LSRX01002686">
    <property type="protein sequence ID" value="OLP75209.1"/>
    <property type="molecule type" value="Genomic_DNA"/>
</dbReference>
<sequence length="79" mass="9089">MRQHRQANKVMLKRDLHARKTEEENAMLRAKLHEMSSARPVSARPGSDRSVRLMVFIVGLGDLHARKTEEAERQLNEGI</sequence>
<evidence type="ECO:0000256" key="1">
    <source>
        <dbReference type="SAM" id="MobiDB-lite"/>
    </source>
</evidence>
<evidence type="ECO:0000313" key="2">
    <source>
        <dbReference type="EMBL" id="OLP75209.1"/>
    </source>
</evidence>
<evidence type="ECO:0000313" key="3">
    <source>
        <dbReference type="Proteomes" id="UP000186817"/>
    </source>
</evidence>
<protein>
    <submittedName>
        <fullName evidence="2">Uncharacterized protein</fullName>
    </submittedName>
</protein>